<gene>
    <name evidence="1" type="ORF">B0H17DRAFT_190883</name>
</gene>
<dbReference type="AlphaFoldDB" id="A0AAD7D0A8"/>
<protein>
    <submittedName>
        <fullName evidence="1">Uncharacterized protein</fullName>
    </submittedName>
</protein>
<evidence type="ECO:0000313" key="2">
    <source>
        <dbReference type="Proteomes" id="UP001221757"/>
    </source>
</evidence>
<dbReference type="Proteomes" id="UP001221757">
    <property type="component" value="Unassembled WGS sequence"/>
</dbReference>
<dbReference type="EMBL" id="JARKIE010000170">
    <property type="protein sequence ID" value="KAJ7671917.1"/>
    <property type="molecule type" value="Genomic_DNA"/>
</dbReference>
<keyword evidence="2" id="KW-1185">Reference proteome</keyword>
<dbReference type="SUPFAM" id="SSF52047">
    <property type="entry name" value="RNI-like"/>
    <property type="match status" value="1"/>
</dbReference>
<sequence length="373" mass="42974">MEAWRPRTNGRPISLTLRSMHRQLSPQLLSYIPSFSSQLCRLELELNPLDYQYLRAKSVAFPVLRELAVCCYRPNDEDFAVIFKTAPALRTLRILTDPRPFLPFGQYPMLQSLELCDISVPALLDALAEFPRLAHLKASLGRPITVTGLESNISIAPNLESLVIGTYCGYPTPGDTLLDWLTLPNLRSLELHNNPQFDALSSFFTRSSCQLEHLALAIESKEDMQELPRIWLKTYSITTLEIYVEEHILEFMQTLTLQVHKHPDGFLQPVLLPHIKTLTVATWNLDFDYEMLFLYLRDSMNLERHPTRLESFHLKLTHDPTGNDRIFWLPDDQVLSEFERLVAEGLDIKITSPDDHLNWPDELNFEAEGKTFL</sequence>
<dbReference type="InterPro" id="IPR032675">
    <property type="entry name" value="LRR_dom_sf"/>
</dbReference>
<evidence type="ECO:0000313" key="1">
    <source>
        <dbReference type="EMBL" id="KAJ7671917.1"/>
    </source>
</evidence>
<organism evidence="1 2">
    <name type="scientific">Mycena rosella</name>
    <name type="common">Pink bonnet</name>
    <name type="synonym">Agaricus rosellus</name>
    <dbReference type="NCBI Taxonomy" id="1033263"/>
    <lineage>
        <taxon>Eukaryota</taxon>
        <taxon>Fungi</taxon>
        <taxon>Dikarya</taxon>
        <taxon>Basidiomycota</taxon>
        <taxon>Agaricomycotina</taxon>
        <taxon>Agaricomycetes</taxon>
        <taxon>Agaricomycetidae</taxon>
        <taxon>Agaricales</taxon>
        <taxon>Marasmiineae</taxon>
        <taxon>Mycenaceae</taxon>
        <taxon>Mycena</taxon>
    </lineage>
</organism>
<accession>A0AAD7D0A8</accession>
<dbReference type="Gene3D" id="3.80.10.10">
    <property type="entry name" value="Ribonuclease Inhibitor"/>
    <property type="match status" value="1"/>
</dbReference>
<name>A0AAD7D0A8_MYCRO</name>
<proteinExistence type="predicted"/>
<reference evidence="1" key="1">
    <citation type="submission" date="2023-03" db="EMBL/GenBank/DDBJ databases">
        <title>Massive genome expansion in bonnet fungi (Mycena s.s.) driven by repeated elements and novel gene families across ecological guilds.</title>
        <authorList>
            <consortium name="Lawrence Berkeley National Laboratory"/>
            <person name="Harder C.B."/>
            <person name="Miyauchi S."/>
            <person name="Viragh M."/>
            <person name="Kuo A."/>
            <person name="Thoen E."/>
            <person name="Andreopoulos B."/>
            <person name="Lu D."/>
            <person name="Skrede I."/>
            <person name="Drula E."/>
            <person name="Henrissat B."/>
            <person name="Morin E."/>
            <person name="Kohler A."/>
            <person name="Barry K."/>
            <person name="LaButti K."/>
            <person name="Morin E."/>
            <person name="Salamov A."/>
            <person name="Lipzen A."/>
            <person name="Mereny Z."/>
            <person name="Hegedus B."/>
            <person name="Baldrian P."/>
            <person name="Stursova M."/>
            <person name="Weitz H."/>
            <person name="Taylor A."/>
            <person name="Grigoriev I.V."/>
            <person name="Nagy L.G."/>
            <person name="Martin F."/>
            <person name="Kauserud H."/>
        </authorList>
    </citation>
    <scope>NUCLEOTIDE SEQUENCE</scope>
    <source>
        <strain evidence="1">CBHHK067</strain>
    </source>
</reference>
<comment type="caution">
    <text evidence="1">The sequence shown here is derived from an EMBL/GenBank/DDBJ whole genome shotgun (WGS) entry which is preliminary data.</text>
</comment>